<evidence type="ECO:0000313" key="6">
    <source>
        <dbReference type="EMBL" id="QUR68951.1"/>
    </source>
</evidence>
<organism evidence="6 7">
    <name type="scientific">Mycobacterium spongiae</name>
    <dbReference type="NCBI Taxonomy" id="886343"/>
    <lineage>
        <taxon>Bacteria</taxon>
        <taxon>Bacillati</taxon>
        <taxon>Actinomycetota</taxon>
        <taxon>Actinomycetes</taxon>
        <taxon>Mycobacteriales</taxon>
        <taxon>Mycobacteriaceae</taxon>
        <taxon>Mycobacterium</taxon>
    </lineage>
</organism>
<name>A0A975PY52_9MYCO</name>
<feature type="domain" description="DUF4352" evidence="5">
    <location>
        <begin position="106"/>
        <end position="226"/>
    </location>
</feature>
<proteinExistence type="predicted"/>
<dbReference type="AlphaFoldDB" id="A0A975PY52"/>
<evidence type="ECO:0000256" key="3">
    <source>
        <dbReference type="SAM" id="Phobius"/>
    </source>
</evidence>
<keyword evidence="3" id="KW-0472">Membrane</keyword>
<dbReference type="InterPro" id="IPR029051">
    <property type="entry name" value="DUF4352"/>
</dbReference>
<dbReference type="Gene3D" id="2.60.40.1240">
    <property type="match status" value="1"/>
</dbReference>
<dbReference type="RefSeq" id="WP_211696541.1">
    <property type="nucleotide sequence ID" value="NZ_CP046600.1"/>
</dbReference>
<dbReference type="InterPro" id="IPR029050">
    <property type="entry name" value="Immunoprotect_excell_Ig-like"/>
</dbReference>
<gene>
    <name evidence="6" type="ORF">F6B93_19430</name>
</gene>
<dbReference type="InterPro" id="IPR018929">
    <property type="entry name" value="DUF2510"/>
</dbReference>
<dbReference type="EMBL" id="CP046600">
    <property type="protein sequence ID" value="QUR68951.1"/>
    <property type="molecule type" value="Genomic_DNA"/>
</dbReference>
<sequence>MNQPIPPGWYPNPTGQPGTQYWDGHQWATIGPPMRKRSVWPWVLVGAVVFFFAGCGALLVVGASISDIDEDSAVTSSVQRGAPIGPPDATAEATAEPSVPAAVPRIGEEARDGKFAFVVNSMDTSSTAGEPSNEFMTVEAQGMFVNVRLTVTNIGHRAQTFYADNQKLMAGGREYSVNTMAAIWSGAANEEINPGNSIDVVLSFDVPRGITHVDTVELHDSAFSNGVTVSLA</sequence>
<dbReference type="KEGG" id="mspg:F6B93_19430"/>
<feature type="transmembrane region" description="Helical" evidence="3">
    <location>
        <begin position="39"/>
        <end position="61"/>
    </location>
</feature>
<keyword evidence="3" id="KW-0812">Transmembrane</keyword>
<evidence type="ECO:0000259" key="4">
    <source>
        <dbReference type="Pfam" id="PF10708"/>
    </source>
</evidence>
<evidence type="ECO:0000259" key="5">
    <source>
        <dbReference type="Pfam" id="PF11611"/>
    </source>
</evidence>
<dbReference type="Pfam" id="PF10708">
    <property type="entry name" value="DUF2510"/>
    <property type="match status" value="1"/>
</dbReference>
<dbReference type="Pfam" id="PF11611">
    <property type="entry name" value="DUF4352"/>
    <property type="match status" value="1"/>
</dbReference>
<protein>
    <submittedName>
        <fullName evidence="6">DUF4352 domain-containing protein</fullName>
    </submittedName>
</protein>
<reference evidence="6" key="1">
    <citation type="submission" date="2019-12" db="EMBL/GenBank/DDBJ databases">
        <title>Mycobacterium spongiae sp. nov.</title>
        <authorList>
            <person name="Stinear T."/>
        </authorList>
    </citation>
    <scope>NUCLEOTIDE SEQUENCE</scope>
    <source>
        <strain evidence="6">FSD4b-SM</strain>
    </source>
</reference>
<feature type="domain" description="DUF2510" evidence="4">
    <location>
        <begin position="7"/>
        <end position="27"/>
    </location>
</feature>
<dbReference type="Proteomes" id="UP000682202">
    <property type="component" value="Chromosome"/>
</dbReference>
<keyword evidence="1" id="KW-0732">Signal</keyword>
<evidence type="ECO:0000256" key="1">
    <source>
        <dbReference type="ARBA" id="ARBA00022729"/>
    </source>
</evidence>
<keyword evidence="7" id="KW-1185">Reference proteome</keyword>
<evidence type="ECO:0000256" key="2">
    <source>
        <dbReference type="SAM" id="MobiDB-lite"/>
    </source>
</evidence>
<accession>A0A975PY52</accession>
<evidence type="ECO:0000313" key="7">
    <source>
        <dbReference type="Proteomes" id="UP000682202"/>
    </source>
</evidence>
<feature type="region of interest" description="Disordered" evidence="2">
    <location>
        <begin position="77"/>
        <end position="98"/>
    </location>
</feature>
<keyword evidence="3" id="KW-1133">Transmembrane helix</keyword>